<name>A0A2P6S5F5_ROSCH</name>
<protein>
    <submittedName>
        <fullName evidence="1">Uncharacterized protein</fullName>
    </submittedName>
</protein>
<dbReference type="Proteomes" id="UP000238479">
    <property type="component" value="Chromosome 2"/>
</dbReference>
<dbReference type="EMBL" id="PDCK01000040">
    <property type="protein sequence ID" value="PRQ53923.1"/>
    <property type="molecule type" value="Genomic_DNA"/>
</dbReference>
<comment type="caution">
    <text evidence="1">The sequence shown here is derived from an EMBL/GenBank/DDBJ whole genome shotgun (WGS) entry which is preliminary data.</text>
</comment>
<gene>
    <name evidence="1" type="ORF">RchiOBHm_Chr2g0171901</name>
</gene>
<keyword evidence="2" id="KW-1185">Reference proteome</keyword>
<evidence type="ECO:0000313" key="2">
    <source>
        <dbReference type="Proteomes" id="UP000238479"/>
    </source>
</evidence>
<dbReference type="AlphaFoldDB" id="A0A2P6S5F5"/>
<organism evidence="1 2">
    <name type="scientific">Rosa chinensis</name>
    <name type="common">China rose</name>
    <dbReference type="NCBI Taxonomy" id="74649"/>
    <lineage>
        <taxon>Eukaryota</taxon>
        <taxon>Viridiplantae</taxon>
        <taxon>Streptophyta</taxon>
        <taxon>Embryophyta</taxon>
        <taxon>Tracheophyta</taxon>
        <taxon>Spermatophyta</taxon>
        <taxon>Magnoliopsida</taxon>
        <taxon>eudicotyledons</taxon>
        <taxon>Gunneridae</taxon>
        <taxon>Pentapetalae</taxon>
        <taxon>rosids</taxon>
        <taxon>fabids</taxon>
        <taxon>Rosales</taxon>
        <taxon>Rosaceae</taxon>
        <taxon>Rosoideae</taxon>
        <taxon>Rosoideae incertae sedis</taxon>
        <taxon>Rosa</taxon>
    </lineage>
</organism>
<dbReference type="Gramene" id="PRQ53923">
    <property type="protein sequence ID" value="PRQ53923"/>
    <property type="gene ID" value="RchiOBHm_Chr2g0171901"/>
</dbReference>
<proteinExistence type="predicted"/>
<accession>A0A2P6S5F5</accession>
<evidence type="ECO:0000313" key="1">
    <source>
        <dbReference type="EMBL" id="PRQ53923.1"/>
    </source>
</evidence>
<sequence>MFLSEGSIGKELPETAMRKYGNCMADHTFIEVPNCGKPWQVELRTSAQLGLLRV</sequence>
<reference evidence="1 2" key="1">
    <citation type="journal article" date="2018" name="Nat. Genet.">
        <title>The Rosa genome provides new insights in the design of modern roses.</title>
        <authorList>
            <person name="Bendahmane M."/>
        </authorList>
    </citation>
    <scope>NUCLEOTIDE SEQUENCE [LARGE SCALE GENOMIC DNA]</scope>
    <source>
        <strain evidence="2">cv. Old Blush</strain>
    </source>
</reference>